<feature type="domain" description="Tubby C-terminal" evidence="2">
    <location>
        <begin position="19"/>
        <end position="109"/>
    </location>
</feature>
<dbReference type="SUPFAM" id="SSF54518">
    <property type="entry name" value="Tubby C-terminal domain-like"/>
    <property type="match status" value="1"/>
</dbReference>
<dbReference type="Proteomes" id="UP000660262">
    <property type="component" value="Unassembled WGS sequence"/>
</dbReference>
<dbReference type="PRINTS" id="PR01573">
    <property type="entry name" value="SUPERTUBBY"/>
</dbReference>
<evidence type="ECO:0000313" key="4">
    <source>
        <dbReference type="Proteomes" id="UP000660262"/>
    </source>
</evidence>
<sequence length="115" mass="12643">METLVDSYLASKNGVPRMPIVALKNKRPKYDERIKAHTLDFNGRVTEGSTKNFQLCASGVDPSDFDKDDADGAVVLQFGKCGTNTFALDFSWPMSPMQAFAIALSSIDTKLCYVL</sequence>
<dbReference type="Gene3D" id="3.20.90.10">
    <property type="entry name" value="Tubby Protein, Chain A"/>
    <property type="match status" value="1"/>
</dbReference>
<accession>A0A830I2X2</accession>
<reference evidence="3" key="1">
    <citation type="submission" date="2020-10" db="EMBL/GenBank/DDBJ databases">
        <title>Unveiling of a novel bifunctional photoreceptor, Dualchrome1, isolated from a cosmopolitan green alga.</title>
        <authorList>
            <person name="Suzuki S."/>
            <person name="Kawachi M."/>
        </authorList>
    </citation>
    <scope>NUCLEOTIDE SEQUENCE</scope>
    <source>
        <strain evidence="3">NIES 2893</strain>
    </source>
</reference>
<evidence type="ECO:0000313" key="3">
    <source>
        <dbReference type="EMBL" id="GHP11517.1"/>
    </source>
</evidence>
<dbReference type="OrthoDB" id="8775810at2759"/>
<gene>
    <name evidence="3" type="ORF">PPROV_001024500</name>
</gene>
<comment type="similarity">
    <text evidence="1">Belongs to the TUB family.</text>
</comment>
<dbReference type="Pfam" id="PF01167">
    <property type="entry name" value="Tub"/>
    <property type="match status" value="1"/>
</dbReference>
<dbReference type="EMBL" id="BNJQ01000035">
    <property type="protein sequence ID" value="GHP11517.1"/>
    <property type="molecule type" value="Genomic_DNA"/>
</dbReference>
<keyword evidence="4" id="KW-1185">Reference proteome</keyword>
<name>A0A830I2X2_9CHLO</name>
<dbReference type="PANTHER" id="PTHR16517">
    <property type="entry name" value="TUBBY-RELATED"/>
    <property type="match status" value="1"/>
</dbReference>
<proteinExistence type="inferred from homology"/>
<dbReference type="InterPro" id="IPR025659">
    <property type="entry name" value="Tubby-like_C"/>
</dbReference>
<comment type="caution">
    <text evidence="3">The sequence shown here is derived from an EMBL/GenBank/DDBJ whole genome shotgun (WGS) entry which is preliminary data.</text>
</comment>
<organism evidence="3 4">
    <name type="scientific">Pycnococcus provasolii</name>
    <dbReference type="NCBI Taxonomy" id="41880"/>
    <lineage>
        <taxon>Eukaryota</taxon>
        <taxon>Viridiplantae</taxon>
        <taxon>Chlorophyta</taxon>
        <taxon>Pseudoscourfieldiophyceae</taxon>
        <taxon>Pseudoscourfieldiales</taxon>
        <taxon>Pycnococcaceae</taxon>
        <taxon>Pycnococcus</taxon>
    </lineage>
</organism>
<protein>
    <recommendedName>
        <fullName evidence="2">Tubby C-terminal domain-containing protein</fullName>
    </recommendedName>
</protein>
<dbReference type="AlphaFoldDB" id="A0A830I2X2"/>
<evidence type="ECO:0000259" key="2">
    <source>
        <dbReference type="Pfam" id="PF01167"/>
    </source>
</evidence>
<evidence type="ECO:0000256" key="1">
    <source>
        <dbReference type="ARBA" id="ARBA00007129"/>
    </source>
</evidence>
<dbReference type="InterPro" id="IPR000007">
    <property type="entry name" value="Tubby_C"/>
</dbReference>
<dbReference type="PANTHER" id="PTHR16517:SF7">
    <property type="entry name" value="PROTEIN KING TUBBY"/>
    <property type="match status" value="1"/>
</dbReference>